<dbReference type="InterPro" id="IPR000238">
    <property type="entry name" value="RbfA"/>
</dbReference>
<dbReference type="PANTHER" id="PTHR33515:SF1">
    <property type="entry name" value="RIBOSOME-BINDING FACTOR A, CHLOROPLASTIC-RELATED"/>
    <property type="match status" value="1"/>
</dbReference>
<dbReference type="EMBL" id="CDRZ01000002">
    <property type="protein sequence ID" value="CEO87338.1"/>
    <property type="molecule type" value="Genomic_DNA"/>
</dbReference>
<comment type="subunit">
    <text evidence="2">Monomer. Binds 30S ribosomal subunits, but not 50S ribosomal subunits or 70S ribosomes.</text>
</comment>
<sequence>MKVSYRANRLAGEIQRVVTDLLQTGLKDPRINRLTSITAVDVSKDRRYAKIYVSVLGSEDEQQKTLEGLQSASGFIRSELGKQIRLRYHPEILFVLDKSIQQSFKIDKMLRDLLPEENGRTDG</sequence>
<dbReference type="GO" id="GO:0030490">
    <property type="term" value="P:maturation of SSU-rRNA"/>
    <property type="evidence" value="ECO:0007669"/>
    <property type="project" value="UniProtKB-UniRule"/>
</dbReference>
<proteinExistence type="inferred from homology"/>
<dbReference type="Pfam" id="PF02033">
    <property type="entry name" value="RBFA"/>
    <property type="match status" value="1"/>
</dbReference>
<dbReference type="PANTHER" id="PTHR33515">
    <property type="entry name" value="RIBOSOME-BINDING FACTOR A, CHLOROPLASTIC-RELATED"/>
    <property type="match status" value="1"/>
</dbReference>
<dbReference type="InterPro" id="IPR023799">
    <property type="entry name" value="RbfA_dom_sf"/>
</dbReference>
<evidence type="ECO:0000256" key="1">
    <source>
        <dbReference type="ARBA" id="ARBA00022517"/>
    </source>
</evidence>
<evidence type="ECO:0000313" key="4">
    <source>
        <dbReference type="Proteomes" id="UP000046155"/>
    </source>
</evidence>
<dbReference type="Proteomes" id="UP000046155">
    <property type="component" value="Unassembled WGS sequence"/>
</dbReference>
<organism evidence="3 4">
    <name type="scientific">Syntrophaceticus schinkii</name>
    <dbReference type="NCBI Taxonomy" id="499207"/>
    <lineage>
        <taxon>Bacteria</taxon>
        <taxon>Bacillati</taxon>
        <taxon>Bacillota</taxon>
        <taxon>Clostridia</taxon>
        <taxon>Thermoanaerobacterales</taxon>
        <taxon>Thermoanaerobacterales Family III. Incertae Sedis</taxon>
        <taxon>Syntrophaceticus</taxon>
    </lineage>
</organism>
<comment type="similarity">
    <text evidence="2">Belongs to the RbfA family.</text>
</comment>
<dbReference type="SUPFAM" id="SSF89919">
    <property type="entry name" value="Ribosome-binding factor A, RbfA"/>
    <property type="match status" value="1"/>
</dbReference>
<keyword evidence="1 2" id="KW-0690">Ribosome biogenesis</keyword>
<evidence type="ECO:0000256" key="2">
    <source>
        <dbReference type="HAMAP-Rule" id="MF_00003"/>
    </source>
</evidence>
<keyword evidence="4" id="KW-1185">Reference proteome</keyword>
<dbReference type="AlphaFoldDB" id="A0A0B7MGJ3"/>
<protein>
    <recommendedName>
        <fullName evidence="2">Ribosome-binding factor A</fullName>
    </recommendedName>
</protein>
<comment type="function">
    <text evidence="2">One of several proteins that assist in the late maturation steps of the functional core of the 30S ribosomal subunit. Associates with free 30S ribosomal subunits (but not with 30S subunits that are part of 70S ribosomes or polysomes). Required for efficient processing of 16S rRNA. May interact with the 5'-terminal helix region of 16S rRNA.</text>
</comment>
<dbReference type="NCBIfam" id="TIGR00082">
    <property type="entry name" value="rbfA"/>
    <property type="match status" value="1"/>
</dbReference>
<dbReference type="GO" id="GO:0005829">
    <property type="term" value="C:cytosol"/>
    <property type="evidence" value="ECO:0007669"/>
    <property type="project" value="TreeGrafter"/>
</dbReference>
<dbReference type="InterPro" id="IPR015946">
    <property type="entry name" value="KH_dom-like_a/b"/>
</dbReference>
<dbReference type="GO" id="GO:0043024">
    <property type="term" value="F:ribosomal small subunit binding"/>
    <property type="evidence" value="ECO:0007669"/>
    <property type="project" value="TreeGrafter"/>
</dbReference>
<name>A0A0B7MGJ3_9FIRM</name>
<dbReference type="Gene3D" id="3.30.300.20">
    <property type="match status" value="1"/>
</dbReference>
<evidence type="ECO:0000313" key="3">
    <source>
        <dbReference type="EMBL" id="CEO87338.1"/>
    </source>
</evidence>
<comment type="subcellular location">
    <subcellularLocation>
        <location evidence="2">Cytoplasm</location>
    </subcellularLocation>
</comment>
<accession>A0A0B7MGJ3</accession>
<keyword evidence="2" id="KW-0963">Cytoplasm</keyword>
<gene>
    <name evidence="2 3" type="primary">rbfA</name>
    <name evidence="3" type="ORF">SSCH_100026</name>
</gene>
<reference evidence="4" key="1">
    <citation type="submission" date="2015-01" db="EMBL/GenBank/DDBJ databases">
        <authorList>
            <person name="Manzoor Shahid"/>
            <person name="Zubair Saima"/>
        </authorList>
    </citation>
    <scope>NUCLEOTIDE SEQUENCE [LARGE SCALE GENOMIC DNA]</scope>
    <source>
        <strain evidence="4">Sp3</strain>
    </source>
</reference>
<dbReference type="HAMAP" id="MF_00003">
    <property type="entry name" value="RbfA"/>
    <property type="match status" value="1"/>
</dbReference>